<reference evidence="1 2" key="1">
    <citation type="journal article" date="2023" name="Sci. Data">
        <title>Genome assembly of the Korean intertidal mud-creeper Batillaria attramentaria.</title>
        <authorList>
            <person name="Patra A.K."/>
            <person name="Ho P.T."/>
            <person name="Jun S."/>
            <person name="Lee S.J."/>
            <person name="Kim Y."/>
            <person name="Won Y.J."/>
        </authorList>
    </citation>
    <scope>NUCLEOTIDE SEQUENCE [LARGE SCALE GENOMIC DNA]</scope>
    <source>
        <strain evidence="1">Wonlab-2016</strain>
    </source>
</reference>
<dbReference type="EMBL" id="JACVVK020000060">
    <property type="protein sequence ID" value="KAK7497273.1"/>
    <property type="molecule type" value="Genomic_DNA"/>
</dbReference>
<sequence length="93" mass="10236">MSKPVHALGMRQRGNPASTHIRHCSAHVLICGLSEECYPDFPNTDAGSAAPALRRLNNFRPQLSQSLGLHIHTETPRTSDHSGEFYSCSFSCQ</sequence>
<protein>
    <submittedName>
        <fullName evidence="1">Uncharacterized protein</fullName>
    </submittedName>
</protein>
<organism evidence="1 2">
    <name type="scientific">Batillaria attramentaria</name>
    <dbReference type="NCBI Taxonomy" id="370345"/>
    <lineage>
        <taxon>Eukaryota</taxon>
        <taxon>Metazoa</taxon>
        <taxon>Spiralia</taxon>
        <taxon>Lophotrochozoa</taxon>
        <taxon>Mollusca</taxon>
        <taxon>Gastropoda</taxon>
        <taxon>Caenogastropoda</taxon>
        <taxon>Sorbeoconcha</taxon>
        <taxon>Cerithioidea</taxon>
        <taxon>Batillariidae</taxon>
        <taxon>Batillaria</taxon>
    </lineage>
</organism>
<keyword evidence="2" id="KW-1185">Reference proteome</keyword>
<evidence type="ECO:0000313" key="2">
    <source>
        <dbReference type="Proteomes" id="UP001519460"/>
    </source>
</evidence>
<dbReference type="AlphaFoldDB" id="A0ABD0LCY4"/>
<gene>
    <name evidence="1" type="ORF">BaRGS_00011567</name>
</gene>
<dbReference type="Proteomes" id="UP001519460">
    <property type="component" value="Unassembled WGS sequence"/>
</dbReference>
<name>A0ABD0LCY4_9CAEN</name>
<comment type="caution">
    <text evidence="1">The sequence shown here is derived from an EMBL/GenBank/DDBJ whole genome shotgun (WGS) entry which is preliminary data.</text>
</comment>
<accession>A0ABD0LCY4</accession>
<proteinExistence type="predicted"/>
<evidence type="ECO:0000313" key="1">
    <source>
        <dbReference type="EMBL" id="KAK7497273.1"/>
    </source>
</evidence>